<dbReference type="AlphaFoldDB" id="A0A642UUP5"/>
<evidence type="ECO:0000256" key="1">
    <source>
        <dbReference type="ARBA" id="ARBA00001798"/>
    </source>
</evidence>
<sequence length="541" mass="62426">MSDESELEFDDFSFEDDDDIVDVDDVASTTRHFADESVAKSAYDAIYYKPWSAREYVDKMMLSKLGQLSVGHLNLSETESLVLLEAKRWQPDEVVISCLDDKPRLYDQCGLPLPYSDDYYQLQAQNDYTCWICCEDYPRTFTFSMKCGHEYCISCYATYLANELHHGSLVRCMDSDCTLTIPHRVGEKILSVHDESRNGGVKLVDTPLNENRLLLAHAKVAVAKNTKRFVACPSVDCNNFVEIVEGEVSPDKSDPAVTTVPVVKCVDGHEFCFRCHYENHLPCPCWITQKWIKKCADDSETANWIEANTHNCPGCDGPIEKNGGCNHMVCSTCRKEFCWICHGDWSTHKNNYNCNKFREDEPQQDENRKRKRESLNRYLHYYKRFQIHESSMLGDRKTVAQVEKIARLCMEDMAEQTPNGHLSWNDIQFLTDAIISLTKGRKTLKWTYVFAFYLGETNFGHIFEDNQNYLTTSVEELSKIFEEIVDKKNKVVEKKNTTRLEMILKYKSQIINLSSIIQSRSRNLIDYANENLANGLLKFDT</sequence>
<dbReference type="PROSITE" id="PS51873">
    <property type="entry name" value="TRIAD"/>
    <property type="match status" value="1"/>
</dbReference>
<dbReference type="OMA" id="PYAYYMD"/>
<dbReference type="PROSITE" id="PS50089">
    <property type="entry name" value="ZF_RING_2"/>
    <property type="match status" value="1"/>
</dbReference>
<evidence type="ECO:0000259" key="11">
    <source>
        <dbReference type="PROSITE" id="PS51873"/>
    </source>
</evidence>
<dbReference type="InterPro" id="IPR045840">
    <property type="entry name" value="Ariadne"/>
</dbReference>
<dbReference type="Proteomes" id="UP000449547">
    <property type="component" value="Unassembled WGS sequence"/>
</dbReference>
<evidence type="ECO:0000256" key="3">
    <source>
        <dbReference type="ARBA" id="ARBA00022679"/>
    </source>
</evidence>
<gene>
    <name evidence="12" type="ORF">DIURU_001280</name>
</gene>
<dbReference type="GO" id="GO:0016567">
    <property type="term" value="P:protein ubiquitination"/>
    <property type="evidence" value="ECO:0007669"/>
    <property type="project" value="InterPro"/>
</dbReference>
<dbReference type="EMBL" id="SWFT01000039">
    <property type="protein sequence ID" value="KAA8905903.1"/>
    <property type="molecule type" value="Genomic_DNA"/>
</dbReference>
<comment type="catalytic activity">
    <reaction evidence="1">
        <text>[E2 ubiquitin-conjugating enzyme]-S-ubiquitinyl-L-cysteine + [acceptor protein]-L-lysine = [E2 ubiquitin-conjugating enzyme]-L-cysteine + [acceptor protein]-N(6)-ubiquitinyl-L-lysine.</text>
        <dbReference type="EC" id="2.3.2.31"/>
    </reaction>
</comment>
<dbReference type="InterPro" id="IPR044066">
    <property type="entry name" value="TRIAD_supradom"/>
</dbReference>
<proteinExistence type="predicted"/>
<keyword evidence="8" id="KW-0862">Zinc</keyword>
<feature type="domain" description="RING-type" evidence="11">
    <location>
        <begin position="126"/>
        <end position="358"/>
    </location>
</feature>
<dbReference type="InterPro" id="IPR002867">
    <property type="entry name" value="IBR_dom"/>
</dbReference>
<keyword evidence="3" id="KW-0808">Transferase</keyword>
<dbReference type="Pfam" id="PF22191">
    <property type="entry name" value="IBR_1"/>
    <property type="match status" value="1"/>
</dbReference>
<dbReference type="Pfam" id="PF19422">
    <property type="entry name" value="Ariadne"/>
    <property type="match status" value="1"/>
</dbReference>
<feature type="domain" description="RING-type" evidence="10">
    <location>
        <begin position="130"/>
        <end position="172"/>
    </location>
</feature>
<dbReference type="InterPro" id="IPR031127">
    <property type="entry name" value="E3_UB_ligase_RBR"/>
</dbReference>
<dbReference type="VEuPathDB" id="FungiDB:DIURU_001280"/>
<evidence type="ECO:0000256" key="7">
    <source>
        <dbReference type="ARBA" id="ARBA00022786"/>
    </source>
</evidence>
<dbReference type="GeneID" id="54779933"/>
<evidence type="ECO:0000256" key="2">
    <source>
        <dbReference type="ARBA" id="ARBA00012251"/>
    </source>
</evidence>
<name>A0A642UUP5_DIURU</name>
<keyword evidence="5" id="KW-0677">Repeat</keyword>
<keyword evidence="6 9" id="KW-0863">Zinc-finger</keyword>
<dbReference type="RefSeq" id="XP_034013884.1">
    <property type="nucleotide sequence ID" value="XM_034153806.1"/>
</dbReference>
<evidence type="ECO:0000256" key="8">
    <source>
        <dbReference type="ARBA" id="ARBA00022833"/>
    </source>
</evidence>
<dbReference type="EC" id="2.3.2.31" evidence="2"/>
<protein>
    <recommendedName>
        <fullName evidence="2">RBR-type E3 ubiquitin transferase</fullName>
        <ecNumber evidence="2">2.3.2.31</ecNumber>
    </recommendedName>
</protein>
<dbReference type="InterPro" id="IPR001841">
    <property type="entry name" value="Znf_RING"/>
</dbReference>
<dbReference type="SUPFAM" id="SSF57850">
    <property type="entry name" value="RING/U-box"/>
    <property type="match status" value="2"/>
</dbReference>
<dbReference type="SMART" id="SM00647">
    <property type="entry name" value="IBR"/>
    <property type="match status" value="2"/>
</dbReference>
<evidence type="ECO:0000256" key="4">
    <source>
        <dbReference type="ARBA" id="ARBA00022723"/>
    </source>
</evidence>
<organism evidence="12 13">
    <name type="scientific">Diutina rugosa</name>
    <name type="common">Yeast</name>
    <name type="synonym">Candida rugosa</name>
    <dbReference type="NCBI Taxonomy" id="5481"/>
    <lineage>
        <taxon>Eukaryota</taxon>
        <taxon>Fungi</taxon>
        <taxon>Dikarya</taxon>
        <taxon>Ascomycota</taxon>
        <taxon>Saccharomycotina</taxon>
        <taxon>Pichiomycetes</taxon>
        <taxon>Debaryomycetaceae</taxon>
        <taxon>Diutina</taxon>
    </lineage>
</organism>
<evidence type="ECO:0000256" key="9">
    <source>
        <dbReference type="PROSITE-ProRule" id="PRU00175"/>
    </source>
</evidence>
<evidence type="ECO:0000259" key="10">
    <source>
        <dbReference type="PROSITE" id="PS50089"/>
    </source>
</evidence>
<dbReference type="Gene3D" id="3.30.40.10">
    <property type="entry name" value="Zinc/RING finger domain, C3HC4 (zinc finger)"/>
    <property type="match status" value="1"/>
</dbReference>
<dbReference type="Pfam" id="PF01485">
    <property type="entry name" value="IBR"/>
    <property type="match status" value="1"/>
</dbReference>
<dbReference type="GO" id="GO:0008270">
    <property type="term" value="F:zinc ion binding"/>
    <property type="evidence" value="ECO:0007669"/>
    <property type="project" value="UniProtKB-KW"/>
</dbReference>
<evidence type="ECO:0000256" key="6">
    <source>
        <dbReference type="ARBA" id="ARBA00022771"/>
    </source>
</evidence>
<accession>A0A642UUP5</accession>
<dbReference type="GO" id="GO:0061630">
    <property type="term" value="F:ubiquitin protein ligase activity"/>
    <property type="evidence" value="ECO:0007669"/>
    <property type="project" value="UniProtKB-EC"/>
</dbReference>
<dbReference type="InterPro" id="IPR017907">
    <property type="entry name" value="Znf_RING_CS"/>
</dbReference>
<dbReference type="FunFam" id="1.20.120.1750:FF:000002">
    <property type="entry name" value="RBR-type E3 ubiquitin transferase"/>
    <property type="match status" value="1"/>
</dbReference>
<evidence type="ECO:0000313" key="12">
    <source>
        <dbReference type="EMBL" id="KAA8905903.1"/>
    </source>
</evidence>
<dbReference type="OrthoDB" id="10009520at2759"/>
<keyword evidence="7" id="KW-0833">Ubl conjugation pathway</keyword>
<evidence type="ECO:0000313" key="13">
    <source>
        <dbReference type="Proteomes" id="UP000449547"/>
    </source>
</evidence>
<keyword evidence="4" id="KW-0479">Metal-binding</keyword>
<comment type="caution">
    <text evidence="12">The sequence shown here is derived from an EMBL/GenBank/DDBJ whole genome shotgun (WGS) entry which is preliminary data.</text>
</comment>
<dbReference type="PANTHER" id="PTHR11685">
    <property type="entry name" value="RBR FAMILY RING FINGER AND IBR DOMAIN-CONTAINING"/>
    <property type="match status" value="1"/>
</dbReference>
<evidence type="ECO:0000256" key="5">
    <source>
        <dbReference type="ARBA" id="ARBA00022737"/>
    </source>
</evidence>
<keyword evidence="13" id="KW-1185">Reference proteome</keyword>
<dbReference type="Gene3D" id="1.20.120.1750">
    <property type="match status" value="1"/>
</dbReference>
<reference evidence="12 13" key="1">
    <citation type="submission" date="2019-07" db="EMBL/GenBank/DDBJ databases">
        <title>Genome assembly of two rare yeast pathogens: Diutina rugosa and Trichomonascus ciferrii.</title>
        <authorList>
            <person name="Mixao V."/>
            <person name="Saus E."/>
            <person name="Hansen A."/>
            <person name="Lass-Flor C."/>
            <person name="Gabaldon T."/>
        </authorList>
    </citation>
    <scope>NUCLEOTIDE SEQUENCE [LARGE SCALE GENOMIC DNA]</scope>
    <source>
        <strain evidence="12 13">CBS 613</strain>
    </source>
</reference>
<dbReference type="InterPro" id="IPR013083">
    <property type="entry name" value="Znf_RING/FYVE/PHD"/>
</dbReference>
<dbReference type="PROSITE" id="PS00518">
    <property type="entry name" value="ZF_RING_1"/>
    <property type="match status" value="1"/>
</dbReference>